<feature type="coiled-coil region" evidence="5">
    <location>
        <begin position="2"/>
        <end position="36"/>
    </location>
</feature>
<evidence type="ECO:0000256" key="1">
    <source>
        <dbReference type="ARBA" id="ARBA00008045"/>
    </source>
</evidence>
<keyword evidence="7" id="KW-1185">Reference proteome</keyword>
<comment type="subunit">
    <text evidence="2">Heterohexamer of two PFD-alpha type and four PFD-beta type subunits.</text>
</comment>
<keyword evidence="5" id="KW-0175">Coiled coil</keyword>
<name>A0ABD2WXQ2_9HYME</name>
<dbReference type="Proteomes" id="UP001627154">
    <property type="component" value="Unassembled WGS sequence"/>
</dbReference>
<reference evidence="6 7" key="1">
    <citation type="journal article" date="2024" name="bioRxiv">
        <title>A reference genome for Trichogramma kaykai: A tiny desert-dwelling parasitoid wasp with competing sex-ratio distorters.</title>
        <authorList>
            <person name="Culotta J."/>
            <person name="Lindsey A.R."/>
        </authorList>
    </citation>
    <scope>NUCLEOTIDE SEQUENCE [LARGE SCALE GENOMIC DNA]</scope>
    <source>
        <strain evidence="6 7">KSX58</strain>
    </source>
</reference>
<organism evidence="6 7">
    <name type="scientific">Trichogramma kaykai</name>
    <dbReference type="NCBI Taxonomy" id="54128"/>
    <lineage>
        <taxon>Eukaryota</taxon>
        <taxon>Metazoa</taxon>
        <taxon>Ecdysozoa</taxon>
        <taxon>Arthropoda</taxon>
        <taxon>Hexapoda</taxon>
        <taxon>Insecta</taxon>
        <taxon>Pterygota</taxon>
        <taxon>Neoptera</taxon>
        <taxon>Endopterygota</taxon>
        <taxon>Hymenoptera</taxon>
        <taxon>Apocrita</taxon>
        <taxon>Proctotrupomorpha</taxon>
        <taxon>Chalcidoidea</taxon>
        <taxon>Trichogrammatidae</taxon>
        <taxon>Trichogramma</taxon>
    </lineage>
</organism>
<dbReference type="EMBL" id="JBJJXI010000066">
    <property type="protein sequence ID" value="KAL3397394.1"/>
    <property type="molecule type" value="Genomic_DNA"/>
</dbReference>
<comment type="caution">
    <text evidence="6">The sequence shown here is derived from an EMBL/GenBank/DDBJ whole genome shotgun (WGS) entry which is preliminary data.</text>
</comment>
<proteinExistence type="inferred from homology"/>
<dbReference type="Pfam" id="PF01920">
    <property type="entry name" value="Prefoldin_2"/>
    <property type="match status" value="1"/>
</dbReference>
<evidence type="ECO:0000256" key="5">
    <source>
        <dbReference type="SAM" id="Coils"/>
    </source>
</evidence>
<dbReference type="Gene3D" id="1.10.287.370">
    <property type="match status" value="1"/>
</dbReference>
<dbReference type="InterPro" id="IPR009053">
    <property type="entry name" value="Prefoldin"/>
</dbReference>
<protein>
    <recommendedName>
        <fullName evidence="4">Probable prefoldin subunit 6</fullName>
    </recommendedName>
</protein>
<evidence type="ECO:0000256" key="3">
    <source>
        <dbReference type="ARBA" id="ARBA00023186"/>
    </source>
</evidence>
<comment type="similarity">
    <text evidence="1">Belongs to the prefoldin subunit beta family.</text>
</comment>
<accession>A0ABD2WXQ2</accession>
<evidence type="ECO:0000256" key="2">
    <source>
        <dbReference type="ARBA" id="ARBA00011695"/>
    </source>
</evidence>
<dbReference type="FunFam" id="1.10.287.370:FF:000003">
    <property type="entry name" value="Prefoldin subunit 6"/>
    <property type="match status" value="1"/>
</dbReference>
<evidence type="ECO:0000313" key="6">
    <source>
        <dbReference type="EMBL" id="KAL3397394.1"/>
    </source>
</evidence>
<dbReference type="InterPro" id="IPR002777">
    <property type="entry name" value="PFD_beta-like"/>
</dbReference>
<dbReference type="SUPFAM" id="SSF46579">
    <property type="entry name" value="Prefoldin"/>
    <property type="match status" value="1"/>
</dbReference>
<dbReference type="CDD" id="cd23161">
    <property type="entry name" value="Prefoldin_6"/>
    <property type="match status" value="1"/>
</dbReference>
<dbReference type="PANTHER" id="PTHR21431:SF0">
    <property type="entry name" value="PREFOLDIN SUBUNIT 6"/>
    <property type="match status" value="1"/>
</dbReference>
<feature type="coiled-coil region" evidence="5">
    <location>
        <begin position="73"/>
        <end position="114"/>
    </location>
</feature>
<evidence type="ECO:0000313" key="7">
    <source>
        <dbReference type="Proteomes" id="UP001627154"/>
    </source>
</evidence>
<evidence type="ECO:0000256" key="4">
    <source>
        <dbReference type="ARBA" id="ARBA00072592"/>
    </source>
</evidence>
<dbReference type="PANTHER" id="PTHR21431">
    <property type="entry name" value="PREFOLDIN SUBUNIT 6"/>
    <property type="match status" value="1"/>
</dbReference>
<dbReference type="AlphaFoldDB" id="A0ABD2WXQ2"/>
<keyword evidence="3" id="KW-0143">Chaperone</keyword>
<gene>
    <name evidence="6" type="ORF">TKK_008954</name>
</gene>
<sequence length="127" mass="15024">MTEELQKKLQSEIEEYKQVQKEYQKLCSRRQQLDSQLSENTIVDEELKLMKTGNEIYKLVGPILIKQDPIEAKENVKKRLEFINSDIKRTEEAISSIEKKQEVHRNKLEALQVQFQKAQMMMAQKAK</sequence>